<dbReference type="GO" id="GO:0017056">
    <property type="term" value="F:structural constituent of nuclear pore"/>
    <property type="evidence" value="ECO:0000318"/>
    <property type="project" value="GO_Central"/>
</dbReference>
<evidence type="ECO:0000256" key="10">
    <source>
        <dbReference type="ARBA" id="ARBA00023132"/>
    </source>
</evidence>
<dbReference type="PANTHER" id="PTHR23198:SF6">
    <property type="entry name" value="NUCLEAR PORE COMPLEX PROTEIN NUP98-NUP96"/>
    <property type="match status" value="1"/>
</dbReference>
<dbReference type="Pfam" id="PF04096">
    <property type="entry name" value="Nucleoporin2"/>
    <property type="match status" value="1"/>
</dbReference>
<dbReference type="InterPro" id="IPR036903">
    <property type="entry name" value="Nup98_auto-Pept-S59_dom_sf"/>
</dbReference>
<dbReference type="GO" id="GO:0034398">
    <property type="term" value="P:telomere tethering at nuclear periphery"/>
    <property type="evidence" value="ECO:0000318"/>
    <property type="project" value="GO_Central"/>
</dbReference>
<dbReference type="Gene3D" id="1.10.10.2360">
    <property type="match status" value="1"/>
</dbReference>
<feature type="compositionally biased region" description="Basic and acidic residues" evidence="12">
    <location>
        <begin position="691"/>
        <end position="704"/>
    </location>
</feature>
<evidence type="ECO:0000313" key="14">
    <source>
        <dbReference type="EMBL" id="ESO06765.1"/>
    </source>
</evidence>
<dbReference type="GO" id="GO:0008139">
    <property type="term" value="F:nuclear localization sequence binding"/>
    <property type="evidence" value="ECO:0000318"/>
    <property type="project" value="GO_Central"/>
</dbReference>
<dbReference type="Gene3D" id="3.30.1610.10">
    <property type="entry name" value="Peptidase S59, nucleoporin"/>
    <property type="match status" value="1"/>
</dbReference>
<evidence type="ECO:0000313" key="15">
    <source>
        <dbReference type="EnsemblMetazoa" id="HelroP191188"/>
    </source>
</evidence>
<dbReference type="GO" id="GO:0006606">
    <property type="term" value="P:protein import into nucleus"/>
    <property type="evidence" value="ECO:0000318"/>
    <property type="project" value="GO_Central"/>
</dbReference>
<keyword evidence="10" id="KW-0906">Nuclear pore complex</keyword>
<feature type="region of interest" description="Disordered" evidence="12">
    <location>
        <begin position="1290"/>
        <end position="1313"/>
    </location>
</feature>
<dbReference type="SUPFAM" id="SSF82215">
    <property type="entry name" value="C-terminal autoproteolytic domain of nucleoporin nup98"/>
    <property type="match status" value="1"/>
</dbReference>
<keyword evidence="16" id="KW-1185">Reference proteome</keyword>
<dbReference type="KEGG" id="hro:HELRODRAFT_191188"/>
<sequence>MFGSKPTTGLFGGTGTANTSFGSTSFGAPSTPFGGGNVGFGSSTFGTPAQTGGGMFGQQSTSTAGLFGGASSFGATNTASTPFGGFGAGVQTSNTSSSGLFGGTTSTAFGTPSLFGQPAQQAQPATGFGQAAGLNMFGLGSQQTGTTVKFVATPGTDIMMKSGISTNVSTKLQCITAMKEYENKSLEELRLEDYNANRKSGLVMNVGFGSTAASGGGFMGASSQQQQQQTSSFGLFGNQNKPTFSGFGTPSAANNTSLFGASQQAKPLFGAPATVTSASNAFGGLAGGNLFGNASKPGGLFGAAAATTTTQSLGFFGNSQPAGNTGFGLTNQNNMGGLFGGNKIGFGQPTTTTAPGFGFAAPQLNQSTLGGPFGTGNLFNKPATTTVSGFGVNAQAPTLFGGFNNPTSNATQFGSLGASTGTSLFGQQKPAGSLFGNNTGFASNTNALGGTGAGTNSLLGGGSLGGTFGSSSFNIFGSQSQQQPLNADAALIQQKQQIQQHIQALNTSPYGDSPLFKNLKKDDMLRPTNAEAQKAVIISQLSNSTPGLILSGGGNHRLAIKTKPLQMQTFSGGKYNLFDELDQDENSQAASTLAPSASAAATAERFVPRRNFKQLNIKAIMEQQQASNTSKEAASSKCSTQNSSSVVFELNTSTGKPVNVSSEKVDSEGVNNTMAELLSKNRNVLEVSDNNDDKHSNSTDHSENYQVKENRLPHPAGVVLTRPDYFTLPTLDEMVEVIDQDGRCIVDDFVIGREGYGNIFFPGKIDVTNLNLDEIVFFRRKEVEVYPVESSKPPVGEGLNRTAQVTLDRVFPVDKTTGELITDYTRLVAMGYMDKLERNAVKMNAKFVEYRPTTGSFVFIVNHFSKYTVADDDSDDDAVLAKQLPKDPNTLQQPQQLQTLMSTATTTTVQSADYFKQQQNKPIFTTNQQTQQLFLRDLDEVEMEKAEESDDIENDMMDYEKKDEAKLLRPKAKRLYDDNDDIEESSDKKNKQTDDVDEEDDTDFYGYNKENTFPSYQMLRNISAHSIQLQKASFFWDNDNLGDDEEEGDVRKIKMAAAKMKDVIGGTADSKSLSKPAQLLKEFVSSREKDDDNFGSESMMKINTSGKQNQKLQPLPSPAPQMPYRSPHPIICCMELPDDSDKKLVEIFRKNRQNLVSKVSLKSCFPGAVDRTLTDISLYQRGATRVGWQKGRWSFCHSSLPVTSLEENDNEVSLSAKLMHERTRQTEANIKTHNLPTILHEQIIVPGSKDQNVDRMAILEQCLSTELNHCKVLRSDDDILHERSHIHDHSADIHMEDDEDNSDGQPRKTLTDPSLIDCPFVSFAHDAQSLMNELVDRLKSSEAQSHWTKVMLSALELCLVLWGSLNGPHRNYNDDDDDDADVGSQDYYYTQKRRKDRLSAWLSKEVQQKIEEEVQQIYSKKSRSEDDDGQVTYLYMTGRLMEEAIQSALEVKDYRLAMLISQAIGNDDVRLELKKQLIGWCTTEMDRFISKPRLSICTLLSGSLVQKTSQEVINCCHQLDWKRCFAMHLWYACPATCLISEALERYDASYRGEEMHGAISVAPLPQYLENLGVLQNEDGAPCDVTYHLLKLYCLEDHPLYKLLSPRTFIDDEMDYSGSWHMMKVLESLRFGNLSTHHHMYICHSYASQLESLGLWWWSVFVLMHITHPLIRKNSVKKVIERNVEIMKQRDDEDGEHDDEDDVLLNDKEMFVVDKLKIPAEWLHEAKAIKCQWLNMPHLEAKHSFLARRYNRYHDIIIGRSVASRIIINDDLRSYLYWLNRLRDGGPCGSLFKEREVATYLNYMQLLQAVNKMEVVRLDEGGLEDKEILEMRMTLYSDQMAEQLKNFKCNNSTDRLAYMKMFRVLAKAVNLRSVKTDHDLSVCLIKWKFPLSYDALHCGSLDDVTTHATQSNSDGLCSSYNSHLQSGDILSALLKA</sequence>
<keyword evidence="8" id="KW-0653">Protein transport</keyword>
<protein>
    <recommendedName>
        <fullName evidence="4">Nuclear pore complex protein Nup98-Nup96</fullName>
    </recommendedName>
</protein>
<evidence type="ECO:0000256" key="11">
    <source>
        <dbReference type="ARBA" id="ARBA00023242"/>
    </source>
</evidence>
<evidence type="ECO:0000256" key="1">
    <source>
        <dbReference type="ARBA" id="ARBA00004567"/>
    </source>
</evidence>
<evidence type="ECO:0000256" key="3">
    <source>
        <dbReference type="ARBA" id="ARBA00008926"/>
    </source>
</evidence>
<evidence type="ECO:0000256" key="5">
    <source>
        <dbReference type="ARBA" id="ARBA00022448"/>
    </source>
</evidence>
<dbReference type="FunCoup" id="T1FSQ4">
    <property type="interactions" value="1994"/>
</dbReference>
<evidence type="ECO:0000256" key="12">
    <source>
        <dbReference type="SAM" id="MobiDB-lite"/>
    </source>
</evidence>
<feature type="region of interest" description="Disordered" evidence="12">
    <location>
        <begin position="39"/>
        <end position="60"/>
    </location>
</feature>
<gene>
    <name evidence="15" type="primary">20211851</name>
    <name evidence="14" type="ORF">HELRODRAFT_191188</name>
</gene>
<dbReference type="GO" id="GO:0000973">
    <property type="term" value="P:post-transcriptional tethering of RNA polymerase II gene DNA at nuclear periphery"/>
    <property type="evidence" value="ECO:0000318"/>
    <property type="project" value="GO_Central"/>
</dbReference>
<dbReference type="FunFam" id="3.30.1610.10:FF:000002">
    <property type="entry name" value="nuclear pore complex protein NUP98A"/>
    <property type="match status" value="1"/>
</dbReference>
<feature type="compositionally biased region" description="Polar residues" evidence="12">
    <location>
        <begin position="40"/>
        <end position="50"/>
    </location>
</feature>
<dbReference type="GeneID" id="20211851"/>
<dbReference type="GO" id="GO:0051028">
    <property type="term" value="P:mRNA transport"/>
    <property type="evidence" value="ECO:0007669"/>
    <property type="project" value="UniProtKB-KW"/>
</dbReference>
<keyword evidence="6" id="KW-0068">Autocatalytic cleavage</keyword>
<dbReference type="EMBL" id="KB096275">
    <property type="protein sequence ID" value="ESO06765.1"/>
    <property type="molecule type" value="Genomic_DNA"/>
</dbReference>
<dbReference type="RefSeq" id="XP_009014861.1">
    <property type="nucleotide sequence ID" value="XM_009016613.1"/>
</dbReference>
<feature type="compositionally biased region" description="Basic and acidic residues" evidence="12">
    <location>
        <begin position="985"/>
        <end position="994"/>
    </location>
</feature>
<feature type="region of interest" description="Disordered" evidence="12">
    <location>
        <begin position="970"/>
        <end position="1008"/>
    </location>
</feature>
<dbReference type="OrthoDB" id="3797628at2759"/>
<dbReference type="OMA" id="PMGKGLN"/>
<evidence type="ECO:0000256" key="7">
    <source>
        <dbReference type="ARBA" id="ARBA00022816"/>
    </source>
</evidence>
<dbReference type="STRING" id="6412.T1FSQ4"/>
<dbReference type="InterPro" id="IPR037665">
    <property type="entry name" value="Nucleoporin_S59-like"/>
</dbReference>
<dbReference type="eggNOG" id="KOG0845">
    <property type="taxonomic scope" value="Eukaryota"/>
</dbReference>
<dbReference type="PANTHER" id="PTHR23198">
    <property type="entry name" value="NUCLEOPORIN"/>
    <property type="match status" value="1"/>
</dbReference>
<comment type="similarity">
    <text evidence="3">Belongs to the nucleoporin GLFG family.</text>
</comment>
<dbReference type="Gene3D" id="1.25.40.690">
    <property type="match status" value="1"/>
</dbReference>
<dbReference type="InterPro" id="IPR007230">
    <property type="entry name" value="Nup98_auto-Pept-S59_dom"/>
</dbReference>
<accession>T1FSQ4</accession>
<evidence type="ECO:0000256" key="2">
    <source>
        <dbReference type="ARBA" id="ARBA00004620"/>
    </source>
</evidence>
<dbReference type="Pfam" id="PF12110">
    <property type="entry name" value="Nup96"/>
    <property type="match status" value="1"/>
</dbReference>
<evidence type="ECO:0000256" key="8">
    <source>
        <dbReference type="ARBA" id="ARBA00022927"/>
    </source>
</evidence>
<dbReference type="FunFam" id="1.10.10.2360:FF:000001">
    <property type="entry name" value="Nuclear pore complex protein Nup98-Nup96"/>
    <property type="match status" value="1"/>
</dbReference>
<dbReference type="GO" id="GO:0031965">
    <property type="term" value="C:nuclear membrane"/>
    <property type="evidence" value="ECO:0007669"/>
    <property type="project" value="UniProtKB-SubCell"/>
</dbReference>
<evidence type="ECO:0000313" key="16">
    <source>
        <dbReference type="Proteomes" id="UP000015101"/>
    </source>
</evidence>
<dbReference type="Pfam" id="PF21240">
    <property type="entry name" value="Nup98_GLEBS"/>
    <property type="match status" value="1"/>
</dbReference>
<dbReference type="GO" id="GO:0044614">
    <property type="term" value="C:nuclear pore cytoplasmic filaments"/>
    <property type="evidence" value="ECO:0000318"/>
    <property type="project" value="GO_Central"/>
</dbReference>
<evidence type="ECO:0000256" key="6">
    <source>
        <dbReference type="ARBA" id="ARBA00022813"/>
    </source>
</evidence>
<keyword evidence="9" id="KW-0811">Translocation</keyword>
<feature type="region of interest" description="Disordered" evidence="12">
    <location>
        <begin position="684"/>
        <end position="704"/>
    </location>
</feature>
<reference evidence="15" key="3">
    <citation type="submission" date="2015-06" db="UniProtKB">
        <authorList>
            <consortium name="EnsemblMetazoa"/>
        </authorList>
    </citation>
    <scope>IDENTIFICATION</scope>
</reference>
<reference evidence="16" key="1">
    <citation type="submission" date="2012-12" db="EMBL/GenBank/DDBJ databases">
        <authorList>
            <person name="Hellsten U."/>
            <person name="Grimwood J."/>
            <person name="Chapman J.A."/>
            <person name="Shapiro H."/>
            <person name="Aerts A."/>
            <person name="Otillar R.P."/>
            <person name="Terry A.Y."/>
            <person name="Boore J.L."/>
            <person name="Simakov O."/>
            <person name="Marletaz F."/>
            <person name="Cho S.-J."/>
            <person name="Edsinger-Gonzales E."/>
            <person name="Havlak P."/>
            <person name="Kuo D.-H."/>
            <person name="Larsson T."/>
            <person name="Lv J."/>
            <person name="Arendt D."/>
            <person name="Savage R."/>
            <person name="Osoegawa K."/>
            <person name="de Jong P."/>
            <person name="Lindberg D.R."/>
            <person name="Seaver E.C."/>
            <person name="Weisblat D.A."/>
            <person name="Putnam N.H."/>
            <person name="Grigoriev I.V."/>
            <person name="Rokhsar D.S."/>
        </authorList>
    </citation>
    <scope>NUCLEOTIDE SEQUENCE</scope>
</reference>
<dbReference type="CTD" id="20211851"/>
<dbReference type="GO" id="GO:0003723">
    <property type="term" value="F:RNA binding"/>
    <property type="evidence" value="ECO:0000318"/>
    <property type="project" value="GO_Central"/>
</dbReference>
<keyword evidence="7" id="KW-0509">mRNA transport</keyword>
<dbReference type="GO" id="GO:0006405">
    <property type="term" value="P:RNA export from nucleus"/>
    <property type="evidence" value="ECO:0000318"/>
    <property type="project" value="GO_Central"/>
</dbReference>
<proteinExistence type="inferred from homology"/>
<comment type="subcellular location">
    <subcellularLocation>
        <location evidence="2">Nucleus membrane</location>
        <topology evidence="2">Peripheral membrane protein</topology>
        <orientation evidence="2">Nucleoplasmic side</orientation>
    </subcellularLocation>
    <subcellularLocation>
        <location evidence="1">Nucleus</location>
        <location evidence="1">Nuclear pore complex</location>
    </subcellularLocation>
</comment>
<dbReference type="GO" id="GO:0003006">
    <property type="term" value="P:developmental process involved in reproduction"/>
    <property type="evidence" value="ECO:0007669"/>
    <property type="project" value="UniProtKB-ARBA"/>
</dbReference>
<dbReference type="Proteomes" id="UP000015101">
    <property type="component" value="Unassembled WGS sequence"/>
</dbReference>
<keyword evidence="11" id="KW-0539">Nucleus</keyword>
<name>T1FSQ4_HELRO</name>
<reference evidence="14 16" key="2">
    <citation type="journal article" date="2013" name="Nature">
        <title>Insights into bilaterian evolution from three spiralian genomes.</title>
        <authorList>
            <person name="Simakov O."/>
            <person name="Marletaz F."/>
            <person name="Cho S.J."/>
            <person name="Edsinger-Gonzales E."/>
            <person name="Havlak P."/>
            <person name="Hellsten U."/>
            <person name="Kuo D.H."/>
            <person name="Larsson T."/>
            <person name="Lv J."/>
            <person name="Arendt D."/>
            <person name="Savage R."/>
            <person name="Osoegawa K."/>
            <person name="de Jong P."/>
            <person name="Grimwood J."/>
            <person name="Chapman J.A."/>
            <person name="Shapiro H."/>
            <person name="Aerts A."/>
            <person name="Otillar R.P."/>
            <person name="Terry A.Y."/>
            <person name="Boore J.L."/>
            <person name="Grigoriev I.V."/>
            <person name="Lindberg D.R."/>
            <person name="Seaver E.C."/>
            <person name="Weisblat D.A."/>
            <person name="Putnam N.H."/>
            <person name="Rokhsar D.S."/>
        </authorList>
    </citation>
    <scope>NUCLEOTIDE SEQUENCE</scope>
</reference>
<dbReference type="InParanoid" id="T1FSQ4"/>
<dbReference type="PROSITE" id="PS51434">
    <property type="entry name" value="NUP_C"/>
    <property type="match status" value="1"/>
</dbReference>
<evidence type="ECO:0000259" key="13">
    <source>
        <dbReference type="PROSITE" id="PS51434"/>
    </source>
</evidence>
<dbReference type="InterPro" id="IPR021967">
    <property type="entry name" value="Nup98_C"/>
</dbReference>
<evidence type="ECO:0000256" key="4">
    <source>
        <dbReference type="ARBA" id="ARBA00013472"/>
    </source>
</evidence>
<keyword evidence="5" id="KW-0813">Transport</keyword>
<evidence type="ECO:0000256" key="9">
    <source>
        <dbReference type="ARBA" id="ARBA00023010"/>
    </source>
</evidence>
<organism evidence="15 16">
    <name type="scientific">Helobdella robusta</name>
    <name type="common">Californian leech</name>
    <dbReference type="NCBI Taxonomy" id="6412"/>
    <lineage>
        <taxon>Eukaryota</taxon>
        <taxon>Metazoa</taxon>
        <taxon>Spiralia</taxon>
        <taxon>Lophotrochozoa</taxon>
        <taxon>Annelida</taxon>
        <taxon>Clitellata</taxon>
        <taxon>Hirudinea</taxon>
        <taxon>Rhynchobdellida</taxon>
        <taxon>Glossiphoniidae</taxon>
        <taxon>Helobdella</taxon>
    </lineage>
</organism>
<dbReference type="EMBL" id="AMQM01003683">
    <property type="status" value="NOT_ANNOTATED_CDS"/>
    <property type="molecule type" value="Genomic_DNA"/>
</dbReference>
<dbReference type="EnsemblMetazoa" id="HelroT191188">
    <property type="protein sequence ID" value="HelroP191188"/>
    <property type="gene ID" value="HelroG191188"/>
</dbReference>
<dbReference type="HOGENOM" id="CLU_002330_1_0_1"/>
<feature type="domain" description="Peptidase S59" evidence="13">
    <location>
        <begin position="722"/>
        <end position="864"/>
    </location>
</feature>